<dbReference type="OrthoDB" id="280897at2"/>
<gene>
    <name evidence="1" type="ORF">Maq22A_c03460</name>
</gene>
<organism evidence="1 2">
    <name type="scientific">Methylobacterium aquaticum</name>
    <dbReference type="NCBI Taxonomy" id="270351"/>
    <lineage>
        <taxon>Bacteria</taxon>
        <taxon>Pseudomonadati</taxon>
        <taxon>Pseudomonadota</taxon>
        <taxon>Alphaproteobacteria</taxon>
        <taxon>Hyphomicrobiales</taxon>
        <taxon>Methylobacteriaceae</taxon>
        <taxon>Methylobacterium</taxon>
    </lineage>
</organism>
<dbReference type="KEGG" id="maqu:Maq22A_c03460"/>
<proteinExistence type="predicted"/>
<protein>
    <recommendedName>
        <fullName evidence="3">Cytochrome c domain-containing protein</fullName>
    </recommendedName>
</protein>
<dbReference type="AlphaFoldDB" id="A0A0C6F748"/>
<sequence>MQAIFQRATAYANPGSDTDFMPYRQVGKPGALVEVDFPVDAVMIKSNWLSEKRAQELGLRDDPANPHIKMMMKSAANDKNSPIFEEGIHWLVAFHISSKDIPNWIWATFEHVGNPGRCDYTGCNDSYGYASSDAGLRPDQATNFTRAKTACDNLRLSDFVFQLGETYPGGTRSPGLGKVLSDLGIGTGPAAAGNPLRPVASDPAWNSYRLKGTQTEFTSSVGQATRLGNSVTEGGFVNSSSCITCHARASLGANGSTGPLPLGVFVSEASDVGYLRSANGVPDPNWYATSRQPATPLAIQTDFVWGFLFASCIAGQVTPGCPARAEALRAGGPEPQRSIRSIIRQ</sequence>
<dbReference type="Proteomes" id="UP000061432">
    <property type="component" value="Chromosome"/>
</dbReference>
<dbReference type="EMBL" id="AP014704">
    <property type="protein sequence ID" value="BAQ44133.1"/>
    <property type="molecule type" value="Genomic_DNA"/>
</dbReference>
<evidence type="ECO:0000313" key="2">
    <source>
        <dbReference type="Proteomes" id="UP000061432"/>
    </source>
</evidence>
<name>A0A0C6F748_9HYPH</name>
<reference evidence="2" key="2">
    <citation type="submission" date="2015-01" db="EMBL/GenBank/DDBJ databases">
        <title>Complete genome sequence of Methylobacterium aquaticum strain 22A.</title>
        <authorList>
            <person name="Tani A."/>
            <person name="Ogura Y."/>
            <person name="Hayashi T."/>
        </authorList>
    </citation>
    <scope>NUCLEOTIDE SEQUENCE [LARGE SCALE GENOMIC DNA]</scope>
    <source>
        <strain evidence="2">MA-22A</strain>
    </source>
</reference>
<accession>A0A0C6F748</accession>
<dbReference type="STRING" id="270351.Maq22A_c03460"/>
<dbReference type="RefSeq" id="WP_060845692.1">
    <property type="nucleotide sequence ID" value="NZ_AP014704.1"/>
</dbReference>
<dbReference type="PATRIC" id="fig|270351.10.peg.668"/>
<evidence type="ECO:0000313" key="1">
    <source>
        <dbReference type="EMBL" id="BAQ44133.1"/>
    </source>
</evidence>
<reference evidence="1 2" key="1">
    <citation type="journal article" date="2015" name="Genome Announc.">
        <title>Complete Genome Sequence of Methylobacterium aquaticum Strain 22A, Isolated from Racomitrium japonicum Moss.</title>
        <authorList>
            <person name="Tani A."/>
            <person name="Ogura Y."/>
            <person name="Hayashi T."/>
            <person name="Kimbara K."/>
        </authorList>
    </citation>
    <scope>NUCLEOTIDE SEQUENCE [LARGE SCALE GENOMIC DNA]</scope>
    <source>
        <strain evidence="1 2">MA-22A</strain>
    </source>
</reference>
<evidence type="ECO:0008006" key="3">
    <source>
        <dbReference type="Google" id="ProtNLM"/>
    </source>
</evidence>